<gene>
    <name evidence="3" type="ORF">GCM10022255_055500</name>
</gene>
<dbReference type="SUPFAM" id="SSF46785">
    <property type="entry name" value="Winged helix' DNA-binding domain"/>
    <property type="match status" value="1"/>
</dbReference>
<feature type="domain" description="HTH marR-type" evidence="2">
    <location>
        <begin position="12"/>
        <end position="59"/>
    </location>
</feature>
<dbReference type="SUPFAM" id="SSF53067">
    <property type="entry name" value="Actin-like ATPase domain"/>
    <property type="match status" value="1"/>
</dbReference>
<dbReference type="PANTHER" id="PTHR18964:SF173">
    <property type="entry name" value="GLUCOKINASE"/>
    <property type="match status" value="1"/>
</dbReference>
<dbReference type="InterPro" id="IPR036388">
    <property type="entry name" value="WH-like_DNA-bd_sf"/>
</dbReference>
<organism evidence="3 4">
    <name type="scientific">Dactylosporangium darangshiense</name>
    <dbReference type="NCBI Taxonomy" id="579108"/>
    <lineage>
        <taxon>Bacteria</taxon>
        <taxon>Bacillati</taxon>
        <taxon>Actinomycetota</taxon>
        <taxon>Actinomycetes</taxon>
        <taxon>Micromonosporales</taxon>
        <taxon>Micromonosporaceae</taxon>
        <taxon>Dactylosporangium</taxon>
    </lineage>
</organism>
<dbReference type="Gene3D" id="1.10.10.10">
    <property type="entry name" value="Winged helix-like DNA-binding domain superfamily/Winged helix DNA-binding domain"/>
    <property type="match status" value="1"/>
</dbReference>
<proteinExistence type="inferred from homology"/>
<comment type="similarity">
    <text evidence="1">Belongs to the ROK (NagC/XylR) family.</text>
</comment>
<dbReference type="Gene3D" id="3.30.420.40">
    <property type="match status" value="2"/>
</dbReference>
<dbReference type="RefSeq" id="WP_345130745.1">
    <property type="nucleotide sequence ID" value="NZ_BAABAT010000016.1"/>
</dbReference>
<sequence length="391" mass="40369">MASEPDGGRLRPSHRRILALLGRSGPISRADLGRELGLPKATVAGLLAELVARDLVTEHAAARLGAPGRPGRMVALTGPATAIGVVSVAGSRLRSAIVTMTGEPLGRADGTLERATARPEAIAAIQDALGRAAESAGRRIGELSAVVVGVAAPVSPQRRPAGTTARRWEWIPAWLDGDLAAALGAHLGVETFVENDANLAALGELRHGAGRDRSDVMHLKVGQHSIGLGLVMDGRLVRGTAGLAGELAHVQVRPDGRVCSCGGRGCLLTTIHQELIELAQPAYDEPLNFATVLRLAEGGDIGLQRMLVDVGRAVGRPLADLCTLLNPDTIVLDGSVGPAGAHILRGLSETVERYASPAMAGAVTITLGRLGADAETLGAAALLHHEWGRTA</sequence>
<name>A0ABP8DDZ0_9ACTN</name>
<dbReference type="PANTHER" id="PTHR18964">
    <property type="entry name" value="ROK (REPRESSOR, ORF, KINASE) FAMILY"/>
    <property type="match status" value="1"/>
</dbReference>
<comment type="caution">
    <text evidence="3">The sequence shown here is derived from an EMBL/GenBank/DDBJ whole genome shotgun (WGS) entry which is preliminary data.</text>
</comment>
<dbReference type="InterPro" id="IPR000835">
    <property type="entry name" value="HTH_MarR-typ"/>
</dbReference>
<evidence type="ECO:0000313" key="3">
    <source>
        <dbReference type="EMBL" id="GAA4253690.1"/>
    </source>
</evidence>
<dbReference type="Proteomes" id="UP001500620">
    <property type="component" value="Unassembled WGS sequence"/>
</dbReference>
<evidence type="ECO:0000259" key="2">
    <source>
        <dbReference type="Pfam" id="PF12802"/>
    </source>
</evidence>
<dbReference type="Pfam" id="PF12802">
    <property type="entry name" value="MarR_2"/>
    <property type="match status" value="1"/>
</dbReference>
<dbReference type="InterPro" id="IPR000600">
    <property type="entry name" value="ROK"/>
</dbReference>
<protein>
    <submittedName>
        <fullName evidence="3">ROK family transcriptional regulator</fullName>
    </submittedName>
</protein>
<evidence type="ECO:0000313" key="4">
    <source>
        <dbReference type="Proteomes" id="UP001500620"/>
    </source>
</evidence>
<reference evidence="4" key="1">
    <citation type="journal article" date="2019" name="Int. J. Syst. Evol. Microbiol.">
        <title>The Global Catalogue of Microorganisms (GCM) 10K type strain sequencing project: providing services to taxonomists for standard genome sequencing and annotation.</title>
        <authorList>
            <consortium name="The Broad Institute Genomics Platform"/>
            <consortium name="The Broad Institute Genome Sequencing Center for Infectious Disease"/>
            <person name="Wu L."/>
            <person name="Ma J."/>
        </authorList>
    </citation>
    <scope>NUCLEOTIDE SEQUENCE [LARGE SCALE GENOMIC DNA]</scope>
    <source>
        <strain evidence="4">JCM 17441</strain>
    </source>
</reference>
<accession>A0ABP8DDZ0</accession>
<keyword evidence="4" id="KW-1185">Reference proteome</keyword>
<dbReference type="EMBL" id="BAABAT010000016">
    <property type="protein sequence ID" value="GAA4253690.1"/>
    <property type="molecule type" value="Genomic_DNA"/>
</dbReference>
<dbReference type="InterPro" id="IPR043129">
    <property type="entry name" value="ATPase_NBD"/>
</dbReference>
<dbReference type="InterPro" id="IPR036390">
    <property type="entry name" value="WH_DNA-bd_sf"/>
</dbReference>
<evidence type="ECO:0000256" key="1">
    <source>
        <dbReference type="ARBA" id="ARBA00006479"/>
    </source>
</evidence>
<dbReference type="Pfam" id="PF00480">
    <property type="entry name" value="ROK"/>
    <property type="match status" value="1"/>
</dbReference>